<dbReference type="OrthoDB" id="202203at2759"/>
<dbReference type="GO" id="GO:0004174">
    <property type="term" value="F:electron-transferring-flavoprotein dehydrogenase activity"/>
    <property type="evidence" value="ECO:0007669"/>
    <property type="project" value="TreeGrafter"/>
</dbReference>
<name>A0A9N8E5X3_9STRA</name>
<dbReference type="InterPro" id="IPR023753">
    <property type="entry name" value="FAD/NAD-binding_dom"/>
</dbReference>
<dbReference type="Pfam" id="PF07992">
    <property type="entry name" value="Pyr_redox_2"/>
    <property type="match status" value="1"/>
</dbReference>
<evidence type="ECO:0000256" key="4">
    <source>
        <dbReference type="ARBA" id="ARBA00023002"/>
    </source>
</evidence>
<dbReference type="PANTHER" id="PTHR43735">
    <property type="entry name" value="APOPTOSIS-INDUCING FACTOR 1"/>
    <property type="match status" value="1"/>
</dbReference>
<protein>
    <submittedName>
        <fullName evidence="7">Apoptosis-inducing factor homolog B</fullName>
    </submittedName>
</protein>
<feature type="transmembrane region" description="Helical" evidence="5">
    <location>
        <begin position="454"/>
        <end position="475"/>
    </location>
</feature>
<evidence type="ECO:0000256" key="3">
    <source>
        <dbReference type="ARBA" id="ARBA00022827"/>
    </source>
</evidence>
<gene>
    <name evidence="7" type="ORF">SEMRO_654_G182100.1</name>
</gene>
<organism evidence="7 8">
    <name type="scientific">Seminavis robusta</name>
    <dbReference type="NCBI Taxonomy" id="568900"/>
    <lineage>
        <taxon>Eukaryota</taxon>
        <taxon>Sar</taxon>
        <taxon>Stramenopiles</taxon>
        <taxon>Ochrophyta</taxon>
        <taxon>Bacillariophyta</taxon>
        <taxon>Bacillariophyceae</taxon>
        <taxon>Bacillariophycidae</taxon>
        <taxon>Naviculales</taxon>
        <taxon>Naviculaceae</taxon>
        <taxon>Seminavis</taxon>
    </lineage>
</organism>
<evidence type="ECO:0000256" key="5">
    <source>
        <dbReference type="SAM" id="Phobius"/>
    </source>
</evidence>
<dbReference type="SUPFAM" id="SSF51905">
    <property type="entry name" value="FAD/NAD(P)-binding domain"/>
    <property type="match status" value="1"/>
</dbReference>
<dbReference type="AlphaFoldDB" id="A0A9N8E5X3"/>
<evidence type="ECO:0000313" key="7">
    <source>
        <dbReference type="EMBL" id="CAB9514455.1"/>
    </source>
</evidence>
<keyword evidence="2" id="KW-0285">Flavoprotein</keyword>
<reference evidence="7" key="1">
    <citation type="submission" date="2020-06" db="EMBL/GenBank/DDBJ databases">
        <authorList>
            <consortium name="Plant Systems Biology data submission"/>
        </authorList>
    </citation>
    <scope>NUCLEOTIDE SEQUENCE</scope>
    <source>
        <strain evidence="7">D6</strain>
    </source>
</reference>
<proteinExistence type="inferred from homology"/>
<feature type="domain" description="FAD/NAD(P)-binding" evidence="6">
    <location>
        <begin position="68"/>
        <end position="375"/>
    </location>
</feature>
<feature type="transmembrane region" description="Helical" evidence="5">
    <location>
        <begin position="422"/>
        <end position="442"/>
    </location>
</feature>
<keyword evidence="3" id="KW-0274">FAD</keyword>
<dbReference type="PANTHER" id="PTHR43735:SF3">
    <property type="entry name" value="FERROPTOSIS SUPPRESSOR PROTEIN 1"/>
    <property type="match status" value="1"/>
</dbReference>
<dbReference type="EMBL" id="CAICTM010000653">
    <property type="protein sequence ID" value="CAB9514455.1"/>
    <property type="molecule type" value="Genomic_DNA"/>
</dbReference>
<dbReference type="GO" id="GO:0005737">
    <property type="term" value="C:cytoplasm"/>
    <property type="evidence" value="ECO:0007669"/>
    <property type="project" value="TreeGrafter"/>
</dbReference>
<dbReference type="PRINTS" id="PR00368">
    <property type="entry name" value="FADPNR"/>
</dbReference>
<evidence type="ECO:0000256" key="1">
    <source>
        <dbReference type="ARBA" id="ARBA00006442"/>
    </source>
</evidence>
<evidence type="ECO:0000313" key="8">
    <source>
        <dbReference type="Proteomes" id="UP001153069"/>
    </source>
</evidence>
<keyword evidence="5" id="KW-0472">Membrane</keyword>
<keyword evidence="5" id="KW-1133">Transmembrane helix</keyword>
<accession>A0A9N8E5X3</accession>
<keyword evidence="8" id="KW-1185">Reference proteome</keyword>
<dbReference type="Proteomes" id="UP001153069">
    <property type="component" value="Unassembled WGS sequence"/>
</dbReference>
<sequence>MVLSKYFVVAAQFLFWGIFMMIDAYLLIPSIILRYLARIKSQSEAGQPQQQQQRQGGLRQPRQRRANTVVVVGGSFAGLAALRKFENNPLFRVILIDPKQYFEYTPGILRLVCEPNLFRKLAYPLPHGAHEIIQGTVTTITSERQQNEVTYVDSATRQTKTLQFDYLILATGRQYQYPVSPLREEATLAARANAWKVAAQSLERAKSILILGGGAVGTELAAEIVDHYHLDQGKKVTLIDASPRLVPLFEDAKVSEYAESWLKSRGCKLLLGEMLRKWDDKSCTLRHGAVLKADLVFVCFGDKPNSGPLVANNPRALTTSSTGTTSGSGNVIQLDQRKCIQVDPFLGVPNRPNIFCCGDVAAPPTEDAKQAFHAEVQGGVAAENVMRLVTGRPFVQYPEDATSGSQRMPMVYVLSLGRFDGVIAFNQLIIPGALASLVKWILEWTKIRQMLGRPVGILIWMFGDAVTFFLSKTYLPPKPKES</sequence>
<comment type="caution">
    <text evidence="7">The sequence shown here is derived from an EMBL/GenBank/DDBJ whole genome shotgun (WGS) entry which is preliminary data.</text>
</comment>
<keyword evidence="5" id="KW-0812">Transmembrane</keyword>
<evidence type="ECO:0000259" key="6">
    <source>
        <dbReference type="Pfam" id="PF07992"/>
    </source>
</evidence>
<dbReference type="GO" id="GO:0050660">
    <property type="term" value="F:flavin adenine dinucleotide binding"/>
    <property type="evidence" value="ECO:0007669"/>
    <property type="project" value="TreeGrafter"/>
</dbReference>
<dbReference type="Gene3D" id="3.50.50.100">
    <property type="match status" value="1"/>
</dbReference>
<comment type="similarity">
    <text evidence="1">Belongs to the FAD-dependent oxidoreductase family.</text>
</comment>
<dbReference type="PRINTS" id="PR00469">
    <property type="entry name" value="PNDRDTASEII"/>
</dbReference>
<dbReference type="InterPro" id="IPR036188">
    <property type="entry name" value="FAD/NAD-bd_sf"/>
</dbReference>
<keyword evidence="4" id="KW-0560">Oxidoreductase</keyword>
<feature type="transmembrane region" description="Helical" evidence="5">
    <location>
        <begin position="6"/>
        <end position="28"/>
    </location>
</feature>
<evidence type="ECO:0000256" key="2">
    <source>
        <dbReference type="ARBA" id="ARBA00022630"/>
    </source>
</evidence>